<dbReference type="InterPro" id="IPR036736">
    <property type="entry name" value="ACP-like_sf"/>
</dbReference>
<dbReference type="Pfam" id="PF00550">
    <property type="entry name" value="PP-binding"/>
    <property type="match status" value="1"/>
</dbReference>
<dbReference type="EMBL" id="BAAANY010000031">
    <property type="protein sequence ID" value="GAA1706858.1"/>
    <property type="molecule type" value="Genomic_DNA"/>
</dbReference>
<protein>
    <recommendedName>
        <fullName evidence="1">Carrier domain-containing protein</fullName>
    </recommendedName>
</protein>
<accession>A0ABP4UJR7</accession>
<gene>
    <name evidence="2" type="ORF">GCM10009765_65390</name>
</gene>
<sequence length="85" mass="9006">MSVREKVAALVAAACDHTIGADDVLAHGDSLASLGVGSLAYLRLIDSLESEYDVRIDLDADVTFLESLDAMVEQLARLGVRETGT</sequence>
<evidence type="ECO:0000259" key="1">
    <source>
        <dbReference type="Pfam" id="PF00550"/>
    </source>
</evidence>
<dbReference type="Gene3D" id="1.10.1200.10">
    <property type="entry name" value="ACP-like"/>
    <property type="match status" value="1"/>
</dbReference>
<reference evidence="3" key="1">
    <citation type="journal article" date="2019" name="Int. J. Syst. Evol. Microbiol.">
        <title>The Global Catalogue of Microorganisms (GCM) 10K type strain sequencing project: providing services to taxonomists for standard genome sequencing and annotation.</title>
        <authorList>
            <consortium name="The Broad Institute Genomics Platform"/>
            <consortium name="The Broad Institute Genome Sequencing Center for Infectious Disease"/>
            <person name="Wu L."/>
            <person name="Ma J."/>
        </authorList>
    </citation>
    <scope>NUCLEOTIDE SEQUENCE [LARGE SCALE GENOMIC DNA]</scope>
    <source>
        <strain evidence="3">JCM 14718</strain>
    </source>
</reference>
<name>A0ABP4UJR7_9ACTN</name>
<organism evidence="2 3">
    <name type="scientific">Fodinicola feengrottensis</name>
    <dbReference type="NCBI Taxonomy" id="435914"/>
    <lineage>
        <taxon>Bacteria</taxon>
        <taxon>Bacillati</taxon>
        <taxon>Actinomycetota</taxon>
        <taxon>Actinomycetes</taxon>
        <taxon>Mycobacteriales</taxon>
        <taxon>Fodinicola</taxon>
    </lineage>
</organism>
<dbReference type="SUPFAM" id="SSF47336">
    <property type="entry name" value="ACP-like"/>
    <property type="match status" value="1"/>
</dbReference>
<evidence type="ECO:0000313" key="3">
    <source>
        <dbReference type="Proteomes" id="UP001500618"/>
    </source>
</evidence>
<comment type="caution">
    <text evidence="2">The sequence shown here is derived from an EMBL/GenBank/DDBJ whole genome shotgun (WGS) entry which is preliminary data.</text>
</comment>
<keyword evidence="3" id="KW-1185">Reference proteome</keyword>
<dbReference type="Proteomes" id="UP001500618">
    <property type="component" value="Unassembled WGS sequence"/>
</dbReference>
<dbReference type="InterPro" id="IPR009081">
    <property type="entry name" value="PP-bd_ACP"/>
</dbReference>
<proteinExistence type="predicted"/>
<dbReference type="RefSeq" id="WP_163570828.1">
    <property type="nucleotide sequence ID" value="NZ_BAAANY010000031.1"/>
</dbReference>
<evidence type="ECO:0000313" key="2">
    <source>
        <dbReference type="EMBL" id="GAA1706858.1"/>
    </source>
</evidence>
<feature type="domain" description="Carrier" evidence="1">
    <location>
        <begin position="7"/>
        <end position="73"/>
    </location>
</feature>